<dbReference type="OrthoDB" id="3507521at2759"/>
<dbReference type="GeneID" id="54482409"/>
<dbReference type="AlphaFoldDB" id="A0A6A6W3P4"/>
<organism evidence="2 3">
    <name type="scientific">Pseudovirgaria hyperparasitica</name>
    <dbReference type="NCBI Taxonomy" id="470096"/>
    <lineage>
        <taxon>Eukaryota</taxon>
        <taxon>Fungi</taxon>
        <taxon>Dikarya</taxon>
        <taxon>Ascomycota</taxon>
        <taxon>Pezizomycotina</taxon>
        <taxon>Dothideomycetes</taxon>
        <taxon>Dothideomycetes incertae sedis</taxon>
        <taxon>Acrospermales</taxon>
        <taxon>Acrospermaceae</taxon>
        <taxon>Pseudovirgaria</taxon>
    </lineage>
</organism>
<proteinExistence type="predicted"/>
<sequence length="234" mass="24813">MLKMPLSITIISLSAYILCGGASAQGNCSSFMLDDQGYFLTNNDPIRISAAANCPVSNSNRTCAIKTAGQDLFTGRTNLSLTTFLPDDDDGYGMQHPFMQSINSATGNYSPSLPATFNRTISAPIDNTMSVEPGQTVYMNFTALLYCYTGTTGGCDTVGSVQDDTPVEVCAPVWGGAPGAIRVSGTYSLEHIDFNDVDKYSDPYAGQIPENAAQTLQMGIGALISVLAFAVFLM</sequence>
<dbReference type="InterPro" id="IPR045702">
    <property type="entry name" value="DUF6060"/>
</dbReference>
<accession>A0A6A6W3P4</accession>
<keyword evidence="3" id="KW-1185">Reference proteome</keyword>
<evidence type="ECO:0000313" key="2">
    <source>
        <dbReference type="EMBL" id="KAF2757558.1"/>
    </source>
</evidence>
<reference evidence="2" key="1">
    <citation type="journal article" date="2020" name="Stud. Mycol.">
        <title>101 Dothideomycetes genomes: a test case for predicting lifestyles and emergence of pathogens.</title>
        <authorList>
            <person name="Haridas S."/>
            <person name="Albert R."/>
            <person name="Binder M."/>
            <person name="Bloem J."/>
            <person name="Labutti K."/>
            <person name="Salamov A."/>
            <person name="Andreopoulos B."/>
            <person name="Baker S."/>
            <person name="Barry K."/>
            <person name="Bills G."/>
            <person name="Bluhm B."/>
            <person name="Cannon C."/>
            <person name="Castanera R."/>
            <person name="Culley D."/>
            <person name="Daum C."/>
            <person name="Ezra D."/>
            <person name="Gonzalez J."/>
            <person name="Henrissat B."/>
            <person name="Kuo A."/>
            <person name="Liang C."/>
            <person name="Lipzen A."/>
            <person name="Lutzoni F."/>
            <person name="Magnuson J."/>
            <person name="Mondo S."/>
            <person name="Nolan M."/>
            <person name="Ohm R."/>
            <person name="Pangilinan J."/>
            <person name="Park H.-J."/>
            <person name="Ramirez L."/>
            <person name="Alfaro M."/>
            <person name="Sun H."/>
            <person name="Tritt A."/>
            <person name="Yoshinaga Y."/>
            <person name="Zwiers L.-H."/>
            <person name="Turgeon B."/>
            <person name="Goodwin S."/>
            <person name="Spatafora J."/>
            <person name="Crous P."/>
            <person name="Grigoriev I."/>
        </authorList>
    </citation>
    <scope>NUCLEOTIDE SEQUENCE</scope>
    <source>
        <strain evidence="2">CBS 121739</strain>
    </source>
</reference>
<evidence type="ECO:0000313" key="3">
    <source>
        <dbReference type="Proteomes" id="UP000799437"/>
    </source>
</evidence>
<dbReference type="EMBL" id="ML996573">
    <property type="protein sequence ID" value="KAF2757558.1"/>
    <property type="molecule type" value="Genomic_DNA"/>
</dbReference>
<dbReference type="RefSeq" id="XP_033600009.1">
    <property type="nucleotide sequence ID" value="XM_033741355.1"/>
</dbReference>
<feature type="chain" id="PRO_5025378202" evidence="1">
    <location>
        <begin position="25"/>
        <end position="234"/>
    </location>
</feature>
<dbReference type="Proteomes" id="UP000799437">
    <property type="component" value="Unassembled WGS sequence"/>
</dbReference>
<protein>
    <submittedName>
        <fullName evidence="2">Uncharacterized protein</fullName>
    </submittedName>
</protein>
<dbReference type="Pfam" id="PF19535">
    <property type="entry name" value="DUF6060"/>
    <property type="match status" value="1"/>
</dbReference>
<evidence type="ECO:0000256" key="1">
    <source>
        <dbReference type="SAM" id="SignalP"/>
    </source>
</evidence>
<keyword evidence="1" id="KW-0732">Signal</keyword>
<gene>
    <name evidence="2" type="ORF">EJ05DRAFT_394265</name>
</gene>
<feature type="signal peptide" evidence="1">
    <location>
        <begin position="1"/>
        <end position="24"/>
    </location>
</feature>
<name>A0A6A6W3P4_9PEZI</name>